<feature type="compositionally biased region" description="Pro residues" evidence="1">
    <location>
        <begin position="26"/>
        <end position="37"/>
    </location>
</feature>
<feature type="region of interest" description="Disordered" evidence="1">
    <location>
        <begin position="15"/>
        <end position="103"/>
    </location>
</feature>
<accession>A0A8J5S0N8</accession>
<protein>
    <submittedName>
        <fullName evidence="2">Uncharacterized protein</fullName>
    </submittedName>
</protein>
<dbReference type="EMBL" id="JAAALK010000288">
    <property type="protein sequence ID" value="KAG8052795.1"/>
    <property type="molecule type" value="Genomic_DNA"/>
</dbReference>
<feature type="compositionally biased region" description="Gly residues" evidence="1">
    <location>
        <begin position="50"/>
        <end position="60"/>
    </location>
</feature>
<dbReference type="AlphaFoldDB" id="A0A8J5S0N8"/>
<dbReference type="Proteomes" id="UP000729402">
    <property type="component" value="Unassembled WGS sequence"/>
</dbReference>
<reference evidence="2" key="2">
    <citation type="submission" date="2021-02" db="EMBL/GenBank/DDBJ databases">
        <authorList>
            <person name="Kimball J.A."/>
            <person name="Haas M.W."/>
            <person name="Macchietto M."/>
            <person name="Kono T."/>
            <person name="Duquette J."/>
            <person name="Shao M."/>
        </authorList>
    </citation>
    <scope>NUCLEOTIDE SEQUENCE</scope>
    <source>
        <tissue evidence="2">Fresh leaf tissue</tissue>
    </source>
</reference>
<evidence type="ECO:0000313" key="2">
    <source>
        <dbReference type="EMBL" id="KAG8052795.1"/>
    </source>
</evidence>
<evidence type="ECO:0000313" key="3">
    <source>
        <dbReference type="Proteomes" id="UP000729402"/>
    </source>
</evidence>
<sequence length="103" mass="10501">MNEADTRRLFAQLASTVAHTHSHPELPAPQSSPPPGAPRRSEMELCAYGDFGGNGAGGLGEPRSPTAQSSLPLGAPAVCGTPPPGASRASHRPELVAARNPSI</sequence>
<name>A0A8J5S0N8_ZIZPA</name>
<organism evidence="2 3">
    <name type="scientific">Zizania palustris</name>
    <name type="common">Northern wild rice</name>
    <dbReference type="NCBI Taxonomy" id="103762"/>
    <lineage>
        <taxon>Eukaryota</taxon>
        <taxon>Viridiplantae</taxon>
        <taxon>Streptophyta</taxon>
        <taxon>Embryophyta</taxon>
        <taxon>Tracheophyta</taxon>
        <taxon>Spermatophyta</taxon>
        <taxon>Magnoliopsida</taxon>
        <taxon>Liliopsida</taxon>
        <taxon>Poales</taxon>
        <taxon>Poaceae</taxon>
        <taxon>BOP clade</taxon>
        <taxon>Oryzoideae</taxon>
        <taxon>Oryzeae</taxon>
        <taxon>Zizaniinae</taxon>
        <taxon>Zizania</taxon>
    </lineage>
</organism>
<comment type="caution">
    <text evidence="2">The sequence shown here is derived from an EMBL/GenBank/DDBJ whole genome shotgun (WGS) entry which is preliminary data.</text>
</comment>
<reference evidence="2" key="1">
    <citation type="journal article" date="2021" name="bioRxiv">
        <title>Whole Genome Assembly and Annotation of Northern Wild Rice, Zizania palustris L., Supports a Whole Genome Duplication in the Zizania Genus.</title>
        <authorList>
            <person name="Haas M."/>
            <person name="Kono T."/>
            <person name="Macchietto M."/>
            <person name="Millas R."/>
            <person name="McGilp L."/>
            <person name="Shao M."/>
            <person name="Duquette J."/>
            <person name="Hirsch C.N."/>
            <person name="Kimball J."/>
        </authorList>
    </citation>
    <scope>NUCLEOTIDE SEQUENCE</scope>
    <source>
        <tissue evidence="2">Fresh leaf tissue</tissue>
    </source>
</reference>
<keyword evidence="3" id="KW-1185">Reference proteome</keyword>
<gene>
    <name evidence="2" type="ORF">GUJ93_ZPchr0001g31254</name>
</gene>
<evidence type="ECO:0000256" key="1">
    <source>
        <dbReference type="SAM" id="MobiDB-lite"/>
    </source>
</evidence>
<proteinExistence type="predicted"/>